<accession>T1F997</accession>
<dbReference type="EnsemblMetazoa" id="HelroT175453">
    <property type="protein sequence ID" value="HelroP175453"/>
    <property type="gene ID" value="HelroG175453"/>
</dbReference>
<reference evidence="3 5" key="2">
    <citation type="journal article" date="2013" name="Nature">
        <title>Insights into bilaterian evolution from three spiralian genomes.</title>
        <authorList>
            <person name="Simakov O."/>
            <person name="Marletaz F."/>
            <person name="Cho S.J."/>
            <person name="Edsinger-Gonzales E."/>
            <person name="Havlak P."/>
            <person name="Hellsten U."/>
            <person name="Kuo D.H."/>
            <person name="Larsson T."/>
            <person name="Lv J."/>
            <person name="Arendt D."/>
            <person name="Savage R."/>
            <person name="Osoegawa K."/>
            <person name="de Jong P."/>
            <person name="Grimwood J."/>
            <person name="Chapman J.A."/>
            <person name="Shapiro H."/>
            <person name="Aerts A."/>
            <person name="Otillar R.P."/>
            <person name="Terry A.Y."/>
            <person name="Boore J.L."/>
            <person name="Grigoriev I.V."/>
            <person name="Lindberg D.R."/>
            <person name="Seaver E.C."/>
            <person name="Weisblat D.A."/>
            <person name="Putnam N.H."/>
            <person name="Rokhsar D.S."/>
        </authorList>
    </citation>
    <scope>NUCLEOTIDE SEQUENCE</scope>
</reference>
<dbReference type="GO" id="GO:0006633">
    <property type="term" value="P:fatty acid biosynthetic process"/>
    <property type="evidence" value="ECO:0000318"/>
    <property type="project" value="GO_Central"/>
</dbReference>
<reference evidence="4" key="3">
    <citation type="submission" date="2015-06" db="UniProtKB">
        <authorList>
            <consortium name="EnsemblMetazoa"/>
        </authorList>
    </citation>
    <scope>IDENTIFICATION</scope>
</reference>
<evidence type="ECO:0000259" key="2">
    <source>
        <dbReference type="Pfam" id="PF01575"/>
    </source>
</evidence>
<dbReference type="Gene3D" id="3.10.129.10">
    <property type="entry name" value="Hotdog Thioesterase"/>
    <property type="match status" value="1"/>
</dbReference>
<dbReference type="EMBL" id="AMQM01005284">
    <property type="status" value="NOT_ANNOTATED_CDS"/>
    <property type="molecule type" value="Genomic_DNA"/>
</dbReference>
<feature type="domain" description="MaoC-like" evidence="2">
    <location>
        <begin position="48"/>
        <end position="91"/>
    </location>
</feature>
<dbReference type="GO" id="GO:0005739">
    <property type="term" value="C:mitochondrion"/>
    <property type="evidence" value="ECO:0000318"/>
    <property type="project" value="GO_Central"/>
</dbReference>
<dbReference type="SUPFAM" id="SSF54637">
    <property type="entry name" value="Thioesterase/thiol ester dehydrase-isomerase"/>
    <property type="match status" value="1"/>
</dbReference>
<dbReference type="HOGENOM" id="CLU_1628851_0_0_1"/>
<evidence type="ECO:0000256" key="1">
    <source>
        <dbReference type="SAM" id="Phobius"/>
    </source>
</evidence>
<evidence type="ECO:0000313" key="3">
    <source>
        <dbReference type="EMBL" id="ESO00950.1"/>
    </source>
</evidence>
<dbReference type="InterPro" id="IPR050965">
    <property type="entry name" value="UPF0336/Enoyl-CoA_hydratase"/>
</dbReference>
<dbReference type="GeneID" id="20205396"/>
<reference evidence="5" key="1">
    <citation type="submission" date="2012-12" db="EMBL/GenBank/DDBJ databases">
        <authorList>
            <person name="Hellsten U."/>
            <person name="Grimwood J."/>
            <person name="Chapman J.A."/>
            <person name="Shapiro H."/>
            <person name="Aerts A."/>
            <person name="Otillar R.P."/>
            <person name="Terry A.Y."/>
            <person name="Boore J.L."/>
            <person name="Simakov O."/>
            <person name="Marletaz F."/>
            <person name="Cho S.-J."/>
            <person name="Edsinger-Gonzales E."/>
            <person name="Havlak P."/>
            <person name="Kuo D.-H."/>
            <person name="Larsson T."/>
            <person name="Lv J."/>
            <person name="Arendt D."/>
            <person name="Savage R."/>
            <person name="Osoegawa K."/>
            <person name="de Jong P."/>
            <person name="Lindberg D.R."/>
            <person name="Seaver E.C."/>
            <person name="Weisblat D.A."/>
            <person name="Putnam N.H."/>
            <person name="Grigoriev I.V."/>
            <person name="Rokhsar D.S."/>
        </authorList>
    </citation>
    <scope>NUCLEOTIDE SEQUENCE</scope>
</reference>
<keyword evidence="1" id="KW-1133">Transmembrane helix</keyword>
<dbReference type="InterPro" id="IPR029069">
    <property type="entry name" value="HotDog_dom_sf"/>
</dbReference>
<dbReference type="PANTHER" id="PTHR43437:SF3">
    <property type="entry name" value="HYDROXYACYL-THIOESTER DEHYDRATASE TYPE 2, MITOCHONDRIAL"/>
    <property type="match status" value="1"/>
</dbReference>
<proteinExistence type="predicted"/>
<dbReference type="PANTHER" id="PTHR43437">
    <property type="entry name" value="HYDROXYACYL-THIOESTER DEHYDRATASE TYPE 2, MITOCHONDRIAL-RELATED"/>
    <property type="match status" value="1"/>
</dbReference>
<dbReference type="Pfam" id="PF01575">
    <property type="entry name" value="MaoC_dehydratas"/>
    <property type="match status" value="1"/>
</dbReference>
<dbReference type="OrthoDB" id="3592703at2759"/>
<dbReference type="eggNOG" id="KOG1206">
    <property type="taxonomic scope" value="Eukaryota"/>
</dbReference>
<dbReference type="Proteomes" id="UP000015101">
    <property type="component" value="Unassembled WGS sequence"/>
</dbReference>
<dbReference type="CTD" id="20205396"/>
<dbReference type="GO" id="GO:0019171">
    <property type="term" value="F:(3R)-hydroxyacyl-[acyl-carrier-protein] dehydratase activity"/>
    <property type="evidence" value="ECO:0000318"/>
    <property type="project" value="GO_Central"/>
</dbReference>
<evidence type="ECO:0000313" key="5">
    <source>
        <dbReference type="Proteomes" id="UP000015101"/>
    </source>
</evidence>
<keyword evidence="5" id="KW-1185">Reference proteome</keyword>
<dbReference type="STRING" id="6412.T1F997"/>
<keyword evidence="1" id="KW-0812">Transmembrane</keyword>
<organism evidence="4 5">
    <name type="scientific">Helobdella robusta</name>
    <name type="common">Californian leech</name>
    <dbReference type="NCBI Taxonomy" id="6412"/>
    <lineage>
        <taxon>Eukaryota</taxon>
        <taxon>Metazoa</taxon>
        <taxon>Spiralia</taxon>
        <taxon>Lophotrochozoa</taxon>
        <taxon>Annelida</taxon>
        <taxon>Clitellata</taxon>
        <taxon>Hirudinea</taxon>
        <taxon>Rhynchobdellida</taxon>
        <taxon>Glossiphoniidae</taxon>
        <taxon>Helobdella</taxon>
    </lineage>
</organism>
<dbReference type="AlphaFoldDB" id="T1F997"/>
<keyword evidence="1" id="KW-0472">Membrane</keyword>
<dbReference type="GO" id="GO:0018812">
    <property type="term" value="F:3-hydroxyacyl-CoA dehydratase activity"/>
    <property type="evidence" value="ECO:0007669"/>
    <property type="project" value="UniProtKB-ARBA"/>
</dbReference>
<feature type="transmembrane region" description="Helical" evidence="1">
    <location>
        <begin position="80"/>
        <end position="106"/>
    </location>
</feature>
<dbReference type="KEGG" id="hro:HELRODRAFT_175453"/>
<dbReference type="InParanoid" id="T1F997"/>
<evidence type="ECO:0000313" key="4">
    <source>
        <dbReference type="EnsemblMetazoa" id="HelroP175453"/>
    </source>
</evidence>
<gene>
    <name evidence="4" type="primary">20205396</name>
    <name evidence="3" type="ORF">HELRODRAFT_175453</name>
</gene>
<dbReference type="RefSeq" id="XP_009021121.1">
    <property type="nucleotide sequence ID" value="XM_009022873.1"/>
</dbReference>
<sequence length="163" mass="18383">MLATVKSLKCLSNALNLRFFSRTGVNFNEKVLKNLKIGAKSFVEKSFSLENVKTFAALSGDFNPIHLDENFIQSTKYKKLIVHGMLVNSLLPTSYLNFFSIFLVFVDNKVIAESEVRRVDGLKVTIDLKCYSPDLENPKVYIKGETTVLVSKNAVRDNRLGKD</sequence>
<protein>
    <recommendedName>
        <fullName evidence="2">MaoC-like domain-containing protein</fullName>
    </recommendedName>
</protein>
<dbReference type="EMBL" id="KB096864">
    <property type="protein sequence ID" value="ESO00950.1"/>
    <property type="molecule type" value="Genomic_DNA"/>
</dbReference>
<name>T1F997_HELRO</name>
<dbReference type="InterPro" id="IPR002539">
    <property type="entry name" value="MaoC-like_dom"/>
</dbReference>